<evidence type="ECO:0000313" key="9">
    <source>
        <dbReference type="Proteomes" id="UP000437068"/>
    </source>
</evidence>
<comment type="caution">
    <text evidence="3">The sequence shown here is derived from an EMBL/GenBank/DDBJ whole genome shotgun (WGS) entry which is preliminary data.</text>
</comment>
<dbReference type="EMBL" id="QXFY01001138">
    <property type="protein sequence ID" value="KAE9326972.1"/>
    <property type="molecule type" value="Genomic_DNA"/>
</dbReference>
<dbReference type="EMBL" id="QXGF01001042">
    <property type="protein sequence ID" value="KAE8933153.1"/>
    <property type="molecule type" value="Genomic_DNA"/>
</dbReference>
<feature type="transmembrane region" description="Helical" evidence="1">
    <location>
        <begin position="6"/>
        <end position="23"/>
    </location>
</feature>
<evidence type="ECO:0000256" key="1">
    <source>
        <dbReference type="SAM" id="Phobius"/>
    </source>
</evidence>
<dbReference type="Proteomes" id="UP000429523">
    <property type="component" value="Unassembled WGS sequence"/>
</dbReference>
<evidence type="ECO:0000313" key="11">
    <source>
        <dbReference type="Proteomes" id="UP000441208"/>
    </source>
</evidence>
<dbReference type="Proteomes" id="UP000441208">
    <property type="component" value="Unassembled WGS sequence"/>
</dbReference>
<name>A0A6A3R1M2_9STRA</name>
<evidence type="ECO:0000313" key="3">
    <source>
        <dbReference type="EMBL" id="KAE9087564.1"/>
    </source>
</evidence>
<evidence type="ECO:0000313" key="6">
    <source>
        <dbReference type="EMBL" id="KAE9290778.1"/>
    </source>
</evidence>
<evidence type="ECO:0000313" key="4">
    <source>
        <dbReference type="EMBL" id="KAE9087585.1"/>
    </source>
</evidence>
<keyword evidence="1" id="KW-0812">Transmembrane</keyword>
<evidence type="ECO:0000313" key="13">
    <source>
        <dbReference type="Proteomes" id="UP000488956"/>
    </source>
</evidence>
<dbReference type="AlphaFoldDB" id="A0A6A3R1M2"/>
<protein>
    <submittedName>
        <fullName evidence="3">Uncharacterized protein</fullName>
    </submittedName>
</protein>
<dbReference type="EMBL" id="QXGE01001579">
    <property type="protein sequence ID" value="KAE9290778.1"/>
    <property type="molecule type" value="Genomic_DNA"/>
</dbReference>
<dbReference type="Proteomes" id="UP000488956">
    <property type="component" value="Unassembled WGS sequence"/>
</dbReference>
<evidence type="ECO:0000313" key="2">
    <source>
        <dbReference type="EMBL" id="KAE8933153.1"/>
    </source>
</evidence>
<evidence type="ECO:0000313" key="12">
    <source>
        <dbReference type="Proteomes" id="UP000486351"/>
    </source>
</evidence>
<reference evidence="8 9" key="1">
    <citation type="submission" date="2018-08" db="EMBL/GenBank/DDBJ databases">
        <title>Genomic investigation of the strawberry pathogen Phytophthora fragariae indicates pathogenicity is determined by transcriptional variation in three key races.</title>
        <authorList>
            <person name="Adams T.M."/>
            <person name="Armitage A.D."/>
            <person name="Sobczyk M.K."/>
            <person name="Bates H.J."/>
            <person name="Dunwell J.M."/>
            <person name="Nellist C.F."/>
            <person name="Harrison R.J."/>
        </authorList>
    </citation>
    <scope>NUCLEOTIDE SEQUENCE [LARGE SCALE GENOMIC DNA]</scope>
    <source>
        <strain evidence="6 9">A4</strain>
        <strain evidence="5 10">NOV-5</strain>
        <strain evidence="3 11">NOV-71</strain>
        <strain evidence="7 12">NOV-77</strain>
        <strain evidence="2 8">NOV-9</strain>
        <strain evidence="4 13">ONT-3</strain>
    </source>
</reference>
<dbReference type="EMBL" id="QXFX01001604">
    <property type="protein sequence ID" value="KAE9087585.1"/>
    <property type="molecule type" value="Genomic_DNA"/>
</dbReference>
<gene>
    <name evidence="6" type="ORF">PF001_g19462</name>
    <name evidence="5" type="ORF">PF006_g16928</name>
    <name evidence="3" type="ORF">PF007_g20327</name>
    <name evidence="7" type="ORF">PF008_g16513</name>
    <name evidence="2" type="ORF">PF009_g16833</name>
    <name evidence="4" type="ORF">PF010_g19678</name>
</gene>
<dbReference type="Proteomes" id="UP000437068">
    <property type="component" value="Unassembled WGS sequence"/>
</dbReference>
<sequence>MFTDYYAFILFLFLPGMACRLCGRPSRGRARRGKLLPGYAPSGARSATAVAESAININASVVSGNK</sequence>
<dbReference type="Proteomes" id="UP000440732">
    <property type="component" value="Unassembled WGS sequence"/>
</dbReference>
<organism evidence="3 11">
    <name type="scientific">Phytophthora fragariae</name>
    <dbReference type="NCBI Taxonomy" id="53985"/>
    <lineage>
        <taxon>Eukaryota</taxon>
        <taxon>Sar</taxon>
        <taxon>Stramenopiles</taxon>
        <taxon>Oomycota</taxon>
        <taxon>Peronosporomycetes</taxon>
        <taxon>Peronosporales</taxon>
        <taxon>Peronosporaceae</taxon>
        <taxon>Phytophthora</taxon>
    </lineage>
</organism>
<dbReference type="Proteomes" id="UP000486351">
    <property type="component" value="Unassembled WGS sequence"/>
</dbReference>
<keyword evidence="1" id="KW-0472">Membrane</keyword>
<evidence type="ECO:0000313" key="10">
    <source>
        <dbReference type="Proteomes" id="UP000440732"/>
    </source>
</evidence>
<evidence type="ECO:0000313" key="8">
    <source>
        <dbReference type="Proteomes" id="UP000429523"/>
    </source>
</evidence>
<evidence type="ECO:0000313" key="5">
    <source>
        <dbReference type="EMBL" id="KAE9125589.1"/>
    </source>
</evidence>
<proteinExistence type="predicted"/>
<dbReference type="EMBL" id="QXGA01001211">
    <property type="protein sequence ID" value="KAE9125589.1"/>
    <property type="molecule type" value="Genomic_DNA"/>
</dbReference>
<evidence type="ECO:0000313" key="7">
    <source>
        <dbReference type="EMBL" id="KAE9326972.1"/>
    </source>
</evidence>
<keyword evidence="1" id="KW-1133">Transmembrane helix</keyword>
<accession>A0A6A3R1M2</accession>
<dbReference type="EMBL" id="QXFZ01001615">
    <property type="protein sequence ID" value="KAE9087564.1"/>
    <property type="molecule type" value="Genomic_DNA"/>
</dbReference>